<evidence type="ECO:0000256" key="1">
    <source>
        <dbReference type="ARBA" id="ARBA00004225"/>
    </source>
</evidence>
<evidence type="ECO:0000313" key="11">
    <source>
        <dbReference type="EMBL" id="CAD6199271.1"/>
    </source>
</evidence>
<dbReference type="InterPro" id="IPR050567">
    <property type="entry name" value="Mitochondrial_Carrier"/>
</dbReference>
<keyword evidence="3 10" id="KW-0813">Transport</keyword>
<keyword evidence="7" id="KW-0496">Mitochondrion</keyword>
<proteinExistence type="inferred from homology"/>
<comment type="subcellular location">
    <subcellularLocation>
        <location evidence="1">Mitochondrion membrane</location>
        <topology evidence="1">Multi-pass membrane protein</topology>
    </subcellularLocation>
</comment>
<evidence type="ECO:0000256" key="9">
    <source>
        <dbReference type="PROSITE-ProRule" id="PRU00282"/>
    </source>
</evidence>
<reference evidence="11" key="1">
    <citation type="submission" date="2020-10" db="EMBL/GenBank/DDBJ databases">
        <authorList>
            <person name="Kikuchi T."/>
        </authorList>
    </citation>
    <scope>NUCLEOTIDE SEQUENCE</scope>
    <source>
        <strain evidence="11">NKZ352</strain>
    </source>
</reference>
<keyword evidence="12" id="KW-1185">Reference proteome</keyword>
<evidence type="ECO:0000256" key="2">
    <source>
        <dbReference type="ARBA" id="ARBA00006375"/>
    </source>
</evidence>
<evidence type="ECO:0000256" key="7">
    <source>
        <dbReference type="ARBA" id="ARBA00023128"/>
    </source>
</evidence>
<protein>
    <recommendedName>
        <fullName evidence="13">Mitochondrial carrier protein</fullName>
    </recommendedName>
</protein>
<evidence type="ECO:0000313" key="12">
    <source>
        <dbReference type="Proteomes" id="UP000835052"/>
    </source>
</evidence>
<dbReference type="Proteomes" id="UP000835052">
    <property type="component" value="Unassembled WGS sequence"/>
</dbReference>
<dbReference type="SUPFAM" id="SSF103506">
    <property type="entry name" value="Mitochondrial carrier"/>
    <property type="match status" value="1"/>
</dbReference>
<sequence length="155" mass="17115">GAGTLSWLFNYPQDIIKSRFQANDAYKTYWDCIRTTYAERGLRTFFVGLNSALIRAFPSNAATFFTVEWTYRLLLDFNILGVHTVAVAPVTVPVTVGTVTVATTPAAAVIIPAKKKEKEKRTIGSVDLWSSSCLFMLPEAGSTSIDPMIHGCRFI</sequence>
<keyword evidence="4 9" id="KW-0812">Transmembrane</keyword>
<evidence type="ECO:0000256" key="10">
    <source>
        <dbReference type="RuleBase" id="RU000488"/>
    </source>
</evidence>
<dbReference type="GO" id="GO:1990575">
    <property type="term" value="P:mitochondrial L-ornithine transmembrane transport"/>
    <property type="evidence" value="ECO:0007669"/>
    <property type="project" value="TreeGrafter"/>
</dbReference>
<dbReference type="AlphaFoldDB" id="A0A8S1HVC0"/>
<gene>
    <name evidence="11" type="ORF">CAUJ_LOCUS15174</name>
</gene>
<comment type="caution">
    <text evidence="11">The sequence shown here is derived from an EMBL/GenBank/DDBJ whole genome shotgun (WGS) entry which is preliminary data.</text>
</comment>
<dbReference type="EMBL" id="CAJGYM010000164">
    <property type="protein sequence ID" value="CAD6199271.1"/>
    <property type="molecule type" value="Genomic_DNA"/>
</dbReference>
<organism evidence="11 12">
    <name type="scientific">Caenorhabditis auriculariae</name>
    <dbReference type="NCBI Taxonomy" id="2777116"/>
    <lineage>
        <taxon>Eukaryota</taxon>
        <taxon>Metazoa</taxon>
        <taxon>Ecdysozoa</taxon>
        <taxon>Nematoda</taxon>
        <taxon>Chromadorea</taxon>
        <taxon>Rhabditida</taxon>
        <taxon>Rhabditina</taxon>
        <taxon>Rhabditomorpha</taxon>
        <taxon>Rhabditoidea</taxon>
        <taxon>Rhabditidae</taxon>
        <taxon>Peloderinae</taxon>
        <taxon>Caenorhabditis</taxon>
    </lineage>
</organism>
<keyword evidence="8 9" id="KW-0472">Membrane</keyword>
<dbReference type="PROSITE" id="PS50920">
    <property type="entry name" value="SOLCAR"/>
    <property type="match status" value="1"/>
</dbReference>
<evidence type="ECO:0000256" key="5">
    <source>
        <dbReference type="ARBA" id="ARBA00022737"/>
    </source>
</evidence>
<dbReference type="PANTHER" id="PTHR45624:SF61">
    <property type="entry name" value="MITOCHONDRIAL BASIC AMINO ACIDS TRANSPORTER"/>
    <property type="match status" value="1"/>
</dbReference>
<dbReference type="GO" id="GO:0005289">
    <property type="term" value="F:high-affinity L-arginine transmembrane transporter activity"/>
    <property type="evidence" value="ECO:0007669"/>
    <property type="project" value="TreeGrafter"/>
</dbReference>
<keyword evidence="6" id="KW-1133">Transmembrane helix</keyword>
<feature type="repeat" description="Solcar" evidence="9">
    <location>
        <begin position="1"/>
        <end position="73"/>
    </location>
</feature>
<dbReference type="Pfam" id="PF00153">
    <property type="entry name" value="Mito_carr"/>
    <property type="match status" value="1"/>
</dbReference>
<name>A0A8S1HVC0_9PELO</name>
<dbReference type="GO" id="GO:0031966">
    <property type="term" value="C:mitochondrial membrane"/>
    <property type="evidence" value="ECO:0007669"/>
    <property type="project" value="UniProtKB-SubCell"/>
</dbReference>
<dbReference type="OrthoDB" id="193856at2759"/>
<dbReference type="PANTHER" id="PTHR45624">
    <property type="entry name" value="MITOCHONDRIAL BASIC AMINO ACIDS TRANSPORTER-RELATED"/>
    <property type="match status" value="1"/>
</dbReference>
<evidence type="ECO:0008006" key="13">
    <source>
        <dbReference type="Google" id="ProtNLM"/>
    </source>
</evidence>
<dbReference type="Gene3D" id="1.50.40.10">
    <property type="entry name" value="Mitochondrial carrier domain"/>
    <property type="match status" value="1"/>
</dbReference>
<evidence type="ECO:0000256" key="3">
    <source>
        <dbReference type="ARBA" id="ARBA00022448"/>
    </source>
</evidence>
<keyword evidence="5" id="KW-0677">Repeat</keyword>
<dbReference type="InterPro" id="IPR018108">
    <property type="entry name" value="MCP_transmembrane"/>
</dbReference>
<evidence type="ECO:0000256" key="4">
    <source>
        <dbReference type="ARBA" id="ARBA00022692"/>
    </source>
</evidence>
<evidence type="ECO:0000256" key="6">
    <source>
        <dbReference type="ARBA" id="ARBA00022989"/>
    </source>
</evidence>
<feature type="non-terminal residue" evidence="11">
    <location>
        <position position="1"/>
    </location>
</feature>
<evidence type="ECO:0000256" key="8">
    <source>
        <dbReference type="ARBA" id="ARBA00023136"/>
    </source>
</evidence>
<comment type="similarity">
    <text evidence="2 10">Belongs to the mitochondrial carrier (TC 2.A.29) family.</text>
</comment>
<dbReference type="InterPro" id="IPR023395">
    <property type="entry name" value="MCP_dom_sf"/>
</dbReference>
<accession>A0A8S1HVC0</accession>